<dbReference type="AlphaFoldDB" id="A0A0C1TZU7"/>
<accession>A0A0C1TZU7</accession>
<gene>
    <name evidence="1" type="ORF">U732_1645</name>
</gene>
<evidence type="ECO:0000313" key="1">
    <source>
        <dbReference type="EMBL" id="KIE46124.1"/>
    </source>
</evidence>
<name>A0A0C1TZU7_9CLOT</name>
<dbReference type="RefSeq" id="WP_039633439.1">
    <property type="nucleotide sequence ID" value="NZ_AYSO01000017.1"/>
</dbReference>
<reference evidence="1 2" key="1">
    <citation type="journal article" date="2015" name="Infect. Genet. Evol.">
        <title>Genomic sequences of six botulinum neurotoxin-producing strains representing three clostridial species illustrate the mobility and diversity of botulinum neurotoxin genes.</title>
        <authorList>
            <person name="Smith T.J."/>
            <person name="Hill K.K."/>
            <person name="Xie G."/>
            <person name="Foley B.T."/>
            <person name="Williamson C.H."/>
            <person name="Foster J.T."/>
            <person name="Johnson S.L."/>
            <person name="Chertkov O."/>
            <person name="Teshima H."/>
            <person name="Gibbons H.S."/>
            <person name="Johnsky L.A."/>
            <person name="Karavis M.A."/>
            <person name="Smith L.A."/>
        </authorList>
    </citation>
    <scope>NUCLEOTIDE SEQUENCE [LARGE SCALE GENOMIC DNA]</scope>
    <source>
        <strain evidence="1 2">CDC 2741</strain>
    </source>
</reference>
<evidence type="ECO:0000313" key="2">
    <source>
        <dbReference type="Proteomes" id="UP000031366"/>
    </source>
</evidence>
<comment type="caution">
    <text evidence="1">The sequence shown here is derived from an EMBL/GenBank/DDBJ whole genome shotgun (WGS) entry which is preliminary data.</text>
</comment>
<protein>
    <recommendedName>
        <fullName evidence="3">MEDS domain-containing protein</fullName>
    </recommendedName>
</protein>
<proteinExistence type="predicted"/>
<keyword evidence="2" id="KW-1185">Reference proteome</keyword>
<dbReference type="OrthoDB" id="1925880at2"/>
<dbReference type="EMBL" id="AYSO01000017">
    <property type="protein sequence ID" value="KIE46124.1"/>
    <property type="molecule type" value="Genomic_DNA"/>
</dbReference>
<organism evidence="1 2">
    <name type="scientific">Clostridium argentinense CDC 2741</name>
    <dbReference type="NCBI Taxonomy" id="1418104"/>
    <lineage>
        <taxon>Bacteria</taxon>
        <taxon>Bacillati</taxon>
        <taxon>Bacillota</taxon>
        <taxon>Clostridia</taxon>
        <taxon>Eubacteriales</taxon>
        <taxon>Clostridiaceae</taxon>
        <taxon>Clostridium</taxon>
    </lineage>
</organism>
<sequence>MSSVNKLGKNIAFYYYGDDHMVINIYKYIKGCIKDNVYVYLNIEDRLYNLLYKFLDDTEKLMICNGTMENIVLNSDFEIVKEFLARYRDNKIESGFSDVRFIIDVKGIINSNSKLLFKDFSNYLYDICLNNNIIALLLYDFGDYMNNGKIIDKDIIKLSYINHTHRMFADEIIPIEEFMNNKNLA</sequence>
<dbReference type="Proteomes" id="UP000031366">
    <property type="component" value="Unassembled WGS sequence"/>
</dbReference>
<evidence type="ECO:0008006" key="3">
    <source>
        <dbReference type="Google" id="ProtNLM"/>
    </source>
</evidence>